<evidence type="ECO:0000313" key="3">
    <source>
        <dbReference type="EMBL" id="MBB4122701.1"/>
    </source>
</evidence>
<gene>
    <name evidence="3" type="ORF">GGR30_002635</name>
</gene>
<feature type="domain" description="Glycosyltransferase subfamily 4-like N-terminal" evidence="2">
    <location>
        <begin position="15"/>
        <end position="163"/>
    </location>
</feature>
<evidence type="ECO:0000259" key="1">
    <source>
        <dbReference type="Pfam" id="PF00534"/>
    </source>
</evidence>
<reference evidence="3 4" key="1">
    <citation type="submission" date="2020-08" db="EMBL/GenBank/DDBJ databases">
        <title>Genomic Encyclopedia of Type Strains, Phase IV (KMG-IV): sequencing the most valuable type-strain genomes for metagenomic binning, comparative biology and taxonomic classification.</title>
        <authorList>
            <person name="Goeker M."/>
        </authorList>
    </citation>
    <scope>NUCLEOTIDE SEQUENCE [LARGE SCALE GENOMIC DNA]</scope>
    <source>
        <strain evidence="3 4">DSM 28101</strain>
    </source>
</reference>
<dbReference type="SUPFAM" id="SSF53756">
    <property type="entry name" value="UDP-Glycosyltransferase/glycogen phosphorylase"/>
    <property type="match status" value="1"/>
</dbReference>
<dbReference type="GO" id="GO:0016757">
    <property type="term" value="F:glycosyltransferase activity"/>
    <property type="evidence" value="ECO:0007669"/>
    <property type="project" value="InterPro"/>
</dbReference>
<keyword evidence="4" id="KW-1185">Reference proteome</keyword>
<dbReference type="RefSeq" id="WP_183486948.1">
    <property type="nucleotide sequence ID" value="NZ_JACIDZ010000008.1"/>
</dbReference>
<dbReference type="Gene3D" id="3.40.50.2000">
    <property type="entry name" value="Glycogen Phosphorylase B"/>
    <property type="match status" value="2"/>
</dbReference>
<dbReference type="EMBL" id="JACIDZ010000008">
    <property type="protein sequence ID" value="MBB4122701.1"/>
    <property type="molecule type" value="Genomic_DNA"/>
</dbReference>
<dbReference type="AlphaFoldDB" id="A0A7W6KK25"/>
<proteinExistence type="predicted"/>
<dbReference type="Pfam" id="PF13579">
    <property type="entry name" value="Glyco_trans_4_4"/>
    <property type="match status" value="1"/>
</dbReference>
<keyword evidence="3" id="KW-0808">Transferase</keyword>
<protein>
    <submittedName>
        <fullName evidence="3">Glycosyltransferase involved in cell wall biosynthesis</fullName>
    </submittedName>
</protein>
<evidence type="ECO:0000259" key="2">
    <source>
        <dbReference type="Pfam" id="PF13579"/>
    </source>
</evidence>
<name>A0A7W6KK25_9HYPH</name>
<dbReference type="Pfam" id="PF00534">
    <property type="entry name" value="Glycos_transf_1"/>
    <property type="match status" value="1"/>
</dbReference>
<accession>A0A7W6KK25</accession>
<dbReference type="InterPro" id="IPR001296">
    <property type="entry name" value="Glyco_trans_1"/>
</dbReference>
<feature type="domain" description="Glycosyl transferase family 1" evidence="1">
    <location>
        <begin position="196"/>
        <end position="363"/>
    </location>
</feature>
<comment type="caution">
    <text evidence="3">The sequence shown here is derived from an EMBL/GenBank/DDBJ whole genome shotgun (WGS) entry which is preliminary data.</text>
</comment>
<evidence type="ECO:0000313" key="4">
    <source>
        <dbReference type="Proteomes" id="UP000530571"/>
    </source>
</evidence>
<organism evidence="3 4">
    <name type="scientific">Martelella radicis</name>
    <dbReference type="NCBI Taxonomy" id="1397476"/>
    <lineage>
        <taxon>Bacteria</taxon>
        <taxon>Pseudomonadati</taxon>
        <taxon>Pseudomonadota</taxon>
        <taxon>Alphaproteobacteria</taxon>
        <taxon>Hyphomicrobiales</taxon>
        <taxon>Aurantimonadaceae</taxon>
        <taxon>Martelella</taxon>
    </lineage>
</organism>
<dbReference type="PANTHER" id="PTHR12526">
    <property type="entry name" value="GLYCOSYLTRANSFERASE"/>
    <property type="match status" value="1"/>
</dbReference>
<dbReference type="InterPro" id="IPR028098">
    <property type="entry name" value="Glyco_trans_4-like_N"/>
</dbReference>
<sequence>MKIIHLIASVDPAGGGPIEYARVMAEQHRKWGHESVFVTLDLPDAQWVSSFAFKVRACGPKNRFGAPVPAFSQAVLEEAANADAAVVHGLWHSASVSGYPALTRAKLPWVVFPHGMLDRYFRKAKPVTHLAKQLYWTAWQGRMFTDARAVLFTCAEEQKLAASAFRGHQDYRAQVVAFCAEDQLIGQQEIEDGRTAFKAALPALEGRDYLLFLSRIHPKKACDQLIEAFARTAGIDEKLDLVIAGPDQVGWQQDLQELAERLNIADRIHWPGSLAGAVKAAAFKDARAFVLPSHQENFGIVVAEALSAGTPVLISTQVNIWREIMDAGAGLCATDTVDATEDMLRRFLSLPDEAARRLYESARLCYEANFSVHQAATDLLNILDFKK</sequence>
<dbReference type="Proteomes" id="UP000530571">
    <property type="component" value="Unassembled WGS sequence"/>
</dbReference>